<keyword evidence="2" id="KW-1185">Reference proteome</keyword>
<dbReference type="EMBL" id="MU276597">
    <property type="protein sequence ID" value="KAI0038094.1"/>
    <property type="molecule type" value="Genomic_DNA"/>
</dbReference>
<organism evidence="1 2">
    <name type="scientific">Auriscalpium vulgare</name>
    <dbReference type="NCBI Taxonomy" id="40419"/>
    <lineage>
        <taxon>Eukaryota</taxon>
        <taxon>Fungi</taxon>
        <taxon>Dikarya</taxon>
        <taxon>Basidiomycota</taxon>
        <taxon>Agaricomycotina</taxon>
        <taxon>Agaricomycetes</taxon>
        <taxon>Russulales</taxon>
        <taxon>Auriscalpiaceae</taxon>
        <taxon>Auriscalpium</taxon>
    </lineage>
</organism>
<comment type="caution">
    <text evidence="1">The sequence shown here is derived from an EMBL/GenBank/DDBJ whole genome shotgun (WGS) entry which is preliminary data.</text>
</comment>
<protein>
    <submittedName>
        <fullName evidence="1">Uncharacterized protein</fullName>
    </submittedName>
</protein>
<proteinExistence type="predicted"/>
<feature type="non-terminal residue" evidence="1">
    <location>
        <position position="211"/>
    </location>
</feature>
<evidence type="ECO:0000313" key="2">
    <source>
        <dbReference type="Proteomes" id="UP000814033"/>
    </source>
</evidence>
<reference evidence="1" key="1">
    <citation type="submission" date="2021-02" db="EMBL/GenBank/DDBJ databases">
        <authorList>
            <consortium name="DOE Joint Genome Institute"/>
            <person name="Ahrendt S."/>
            <person name="Looney B.P."/>
            <person name="Miyauchi S."/>
            <person name="Morin E."/>
            <person name="Drula E."/>
            <person name="Courty P.E."/>
            <person name="Chicoki N."/>
            <person name="Fauchery L."/>
            <person name="Kohler A."/>
            <person name="Kuo A."/>
            <person name="Labutti K."/>
            <person name="Pangilinan J."/>
            <person name="Lipzen A."/>
            <person name="Riley R."/>
            <person name="Andreopoulos W."/>
            <person name="He G."/>
            <person name="Johnson J."/>
            <person name="Barry K.W."/>
            <person name="Grigoriev I.V."/>
            <person name="Nagy L."/>
            <person name="Hibbett D."/>
            <person name="Henrissat B."/>
            <person name="Matheny P.B."/>
            <person name="Labbe J."/>
            <person name="Martin F."/>
        </authorList>
    </citation>
    <scope>NUCLEOTIDE SEQUENCE</scope>
    <source>
        <strain evidence="1">FP105234-sp</strain>
    </source>
</reference>
<sequence>ATAYGAGGGKIVTIPAGQPFAGRSAGGGTRQQVFGNSFYGSGYPGVASRGVSGLGLPFFFWPVVFTGGIGTAAYLHDSDEYGRPDNTSRPGGPLAQAQFQSNSTSSTFHVVADNTTIASLIASITANCSADFTTANSSWAPLPFNSSDTDPQPEQAVQFYRASSVMLSLDGYNDTSALSNDTNAAPASLPSGVDMTLLTCLNDTIGQSVPL</sequence>
<reference evidence="1" key="2">
    <citation type="journal article" date="2022" name="New Phytol.">
        <title>Evolutionary transition to the ectomycorrhizal habit in the genomes of a hyperdiverse lineage of mushroom-forming fungi.</title>
        <authorList>
            <person name="Looney B."/>
            <person name="Miyauchi S."/>
            <person name="Morin E."/>
            <person name="Drula E."/>
            <person name="Courty P.E."/>
            <person name="Kohler A."/>
            <person name="Kuo A."/>
            <person name="LaButti K."/>
            <person name="Pangilinan J."/>
            <person name="Lipzen A."/>
            <person name="Riley R."/>
            <person name="Andreopoulos W."/>
            <person name="He G."/>
            <person name="Johnson J."/>
            <person name="Nolan M."/>
            <person name="Tritt A."/>
            <person name="Barry K.W."/>
            <person name="Grigoriev I.V."/>
            <person name="Nagy L.G."/>
            <person name="Hibbett D."/>
            <person name="Henrissat B."/>
            <person name="Matheny P.B."/>
            <person name="Labbe J."/>
            <person name="Martin F.M."/>
        </authorList>
    </citation>
    <scope>NUCLEOTIDE SEQUENCE</scope>
    <source>
        <strain evidence="1">FP105234-sp</strain>
    </source>
</reference>
<evidence type="ECO:0000313" key="1">
    <source>
        <dbReference type="EMBL" id="KAI0038094.1"/>
    </source>
</evidence>
<accession>A0ACB8R1U5</accession>
<feature type="non-terminal residue" evidence="1">
    <location>
        <position position="1"/>
    </location>
</feature>
<name>A0ACB8R1U5_9AGAM</name>
<gene>
    <name evidence="1" type="ORF">FA95DRAFT_1477823</name>
</gene>
<dbReference type="Proteomes" id="UP000814033">
    <property type="component" value="Unassembled WGS sequence"/>
</dbReference>